<dbReference type="Pfam" id="PF02687">
    <property type="entry name" value="FtsX"/>
    <property type="match status" value="1"/>
</dbReference>
<comment type="subcellular location">
    <subcellularLocation>
        <location evidence="1">Cell inner membrane</location>
        <topology evidence="1">Multi-pass membrane protein</topology>
    </subcellularLocation>
</comment>
<feature type="transmembrane region" description="Helical" evidence="10">
    <location>
        <begin position="823"/>
        <end position="843"/>
    </location>
</feature>
<dbReference type="InterPro" id="IPR003439">
    <property type="entry name" value="ABC_transporter-like_ATP-bd"/>
</dbReference>
<evidence type="ECO:0000313" key="12">
    <source>
        <dbReference type="EMBL" id="OLU45030.1"/>
    </source>
</evidence>
<dbReference type="GeneID" id="78276189"/>
<dbReference type="SMART" id="SM00382">
    <property type="entry name" value="AAA"/>
    <property type="match status" value="1"/>
</dbReference>
<dbReference type="InterPro" id="IPR003593">
    <property type="entry name" value="AAA+_ATPase"/>
</dbReference>
<evidence type="ECO:0000313" key="13">
    <source>
        <dbReference type="Proteomes" id="UP000186705"/>
    </source>
</evidence>
<dbReference type="InterPro" id="IPR017911">
    <property type="entry name" value="MacB-like_ATP-bd"/>
</dbReference>
<evidence type="ECO:0000256" key="4">
    <source>
        <dbReference type="ARBA" id="ARBA00022692"/>
    </source>
</evidence>
<evidence type="ECO:0000256" key="5">
    <source>
        <dbReference type="ARBA" id="ARBA00022741"/>
    </source>
</evidence>
<keyword evidence="7 10" id="KW-1133">Transmembrane helix</keyword>
<keyword evidence="3" id="KW-1003">Cell membrane</keyword>
<protein>
    <submittedName>
        <fullName evidence="12">ABC transporter</fullName>
    </submittedName>
</protein>
<evidence type="ECO:0000259" key="11">
    <source>
        <dbReference type="PROSITE" id="PS50893"/>
    </source>
</evidence>
<dbReference type="Gene3D" id="3.40.50.300">
    <property type="entry name" value="P-loop containing nucleotide triphosphate hydrolases"/>
    <property type="match status" value="1"/>
</dbReference>
<dbReference type="GO" id="GO:0016887">
    <property type="term" value="F:ATP hydrolysis activity"/>
    <property type="evidence" value="ECO:0007669"/>
    <property type="project" value="InterPro"/>
</dbReference>
<keyword evidence="6" id="KW-0067">ATP-binding</keyword>
<evidence type="ECO:0000256" key="3">
    <source>
        <dbReference type="ARBA" id="ARBA00022475"/>
    </source>
</evidence>
<dbReference type="Proteomes" id="UP000186705">
    <property type="component" value="Unassembled WGS sequence"/>
</dbReference>
<dbReference type="InterPro" id="IPR017871">
    <property type="entry name" value="ABC_transporter-like_CS"/>
</dbReference>
<name>A0A1U7NKT6_9FIRM</name>
<dbReference type="InterPro" id="IPR027417">
    <property type="entry name" value="P-loop_NTPase"/>
</dbReference>
<keyword evidence="4 10" id="KW-0812">Transmembrane</keyword>
<dbReference type="PROSITE" id="PS00211">
    <property type="entry name" value="ABC_TRANSPORTER_1"/>
    <property type="match status" value="1"/>
</dbReference>
<dbReference type="CDD" id="cd03255">
    <property type="entry name" value="ABC_MJ0796_LolCDE_FtsE"/>
    <property type="match status" value="1"/>
</dbReference>
<dbReference type="FunFam" id="3.40.50.300:FF:000032">
    <property type="entry name" value="Export ABC transporter ATP-binding protein"/>
    <property type="match status" value="1"/>
</dbReference>
<gene>
    <name evidence="12" type="ORF">BO225_09570</name>
</gene>
<dbReference type="OrthoDB" id="2079174at2"/>
<dbReference type="EMBL" id="MPKA01000090">
    <property type="protein sequence ID" value="OLU45030.1"/>
    <property type="molecule type" value="Genomic_DNA"/>
</dbReference>
<dbReference type="AlphaFoldDB" id="A0A1U7NKT6"/>
<evidence type="ECO:0000256" key="6">
    <source>
        <dbReference type="ARBA" id="ARBA00022840"/>
    </source>
</evidence>
<dbReference type="PANTHER" id="PTHR42798">
    <property type="entry name" value="LIPOPROTEIN-RELEASING SYSTEM ATP-BINDING PROTEIN LOLD"/>
    <property type="match status" value="1"/>
</dbReference>
<keyword evidence="5" id="KW-0547">Nucleotide-binding</keyword>
<dbReference type="GO" id="GO:0098796">
    <property type="term" value="C:membrane protein complex"/>
    <property type="evidence" value="ECO:0007669"/>
    <property type="project" value="UniProtKB-ARBA"/>
</dbReference>
<dbReference type="GO" id="GO:0005524">
    <property type="term" value="F:ATP binding"/>
    <property type="evidence" value="ECO:0007669"/>
    <property type="project" value="UniProtKB-KW"/>
</dbReference>
<keyword evidence="2" id="KW-0813">Transport</keyword>
<comment type="caution">
    <text evidence="12">The sequence shown here is derived from an EMBL/GenBank/DDBJ whole genome shotgun (WGS) entry which is preliminary data.</text>
</comment>
<feature type="transmembrane region" description="Helical" evidence="10">
    <location>
        <begin position="777"/>
        <end position="803"/>
    </location>
</feature>
<evidence type="ECO:0000256" key="1">
    <source>
        <dbReference type="ARBA" id="ARBA00004429"/>
    </source>
</evidence>
<sequence length="860" mass="95804">MLQCRHLIKDYITGDGFVRAINDLSVNFRDNEFVSILGPSGCGKTTLLNIIGGLDNYTSGDLIINGKSTKKYTDKDWDTYRNHRIGFVFQSYNLIMHQSVLSNVELALTLTGVSKEERRKRALEALEKVGLKDQVDKKPTQMSGGQMQRVAIARAIVNNPDILLADEPTGALDSKTSVQIMDLLKEIAKDRLVIMVTHNPELAQTYSTRIIKLKDGQIISDSDPADQEDEKDDKTAMKKPSMSFWTAFQLSLNNLMTKKARTFLTAFAGSIGIIGIGLIMSLSNGVQNYINSVENDTMASYPISIEDNSLDMSVLMSAMMDMDKEEGKEPGDTIRSKNFANKIIQSISQTETNNLSAFKTYLESSEGKEFQDLAKAIEYKYNTNVLVYNDQALSENSLVQVSPNGLMDRLGMGSMMQMRSQFMPSDINGGNEVWLPLPKSKTLLDEEYDVVDGRMPSKYNEVVLEVDQNNEITDYALYSLGLMDQDELVKNYEDIVNGKTKELQAGENVSYTKEELLNKTFKLVLNPSLYEKKNGVWVDQSENEEALKKIVANGEDIHIVGIVKPKEKTVNSQSMGGIYYDPSLIDYINEKNNSFEIVKEQKAHKDINVFTGQAFSDSSFSIDDLSDEQKMMLAQLSESELMEYMSTMNANTNASYDSNLLKLGVFDPNTPSSINIYASSFEDKETLGDMITQYNELQEVEGKDENVISYNDMIGVMLSGVSDVINMISYVLIGFVSVSLIVSSIMIGIITYISVLERKKEIGILRAMGASKKDVSHVFNAETFIIGLISGLFGILFTIVLNIPISLIVEHFTQVEHIASLPWQGGLFLVLINLALTMLAGLIPARMASKKDPVEALRSE</sequence>
<evidence type="ECO:0000256" key="9">
    <source>
        <dbReference type="ARBA" id="ARBA00038388"/>
    </source>
</evidence>
<dbReference type="Pfam" id="PF00005">
    <property type="entry name" value="ABC_tran"/>
    <property type="match status" value="1"/>
</dbReference>
<dbReference type="InterPro" id="IPR003838">
    <property type="entry name" value="ABC3_permease_C"/>
</dbReference>
<evidence type="ECO:0000256" key="7">
    <source>
        <dbReference type="ARBA" id="ARBA00022989"/>
    </source>
</evidence>
<dbReference type="PANTHER" id="PTHR42798:SF6">
    <property type="entry name" value="CELL DIVISION ATP-BINDING PROTEIN FTSE"/>
    <property type="match status" value="1"/>
</dbReference>
<accession>A0A1U7NKT6</accession>
<feature type="domain" description="ABC transporter" evidence="11">
    <location>
        <begin position="2"/>
        <end position="240"/>
    </location>
</feature>
<reference evidence="12 13" key="1">
    <citation type="submission" date="2016-11" db="EMBL/GenBank/DDBJ databases">
        <title>Description of two novel members of the family Erysipelotrichaceae: Ileibacterium lipovorans gen. nov., sp. nov. and Dubosiella newyorkensis, gen. nov., sp. nov.</title>
        <authorList>
            <person name="Cox L.M."/>
            <person name="Sohn J."/>
            <person name="Tyrrell K.L."/>
            <person name="Citron D.M."/>
            <person name="Lawson P.A."/>
            <person name="Patel N.B."/>
            <person name="Iizumi T."/>
            <person name="Perez-Perez G.I."/>
            <person name="Goldstein E.J."/>
            <person name="Blaser M.J."/>
        </authorList>
    </citation>
    <scope>NUCLEOTIDE SEQUENCE [LARGE SCALE GENOMIC DNA]</scope>
    <source>
        <strain evidence="12 13">NYU-BL-A4</strain>
    </source>
</reference>
<keyword evidence="8 10" id="KW-0472">Membrane</keyword>
<feature type="transmembrane region" description="Helical" evidence="10">
    <location>
        <begin position="727"/>
        <end position="756"/>
    </location>
</feature>
<evidence type="ECO:0000256" key="8">
    <source>
        <dbReference type="ARBA" id="ARBA00023136"/>
    </source>
</evidence>
<proteinExistence type="inferred from homology"/>
<dbReference type="SUPFAM" id="SSF52540">
    <property type="entry name" value="P-loop containing nucleoside triphosphate hydrolases"/>
    <property type="match status" value="1"/>
</dbReference>
<dbReference type="GO" id="GO:0005886">
    <property type="term" value="C:plasma membrane"/>
    <property type="evidence" value="ECO:0007669"/>
    <property type="project" value="UniProtKB-SubCell"/>
</dbReference>
<dbReference type="RefSeq" id="WP_076342035.1">
    <property type="nucleotide sequence ID" value="NZ_JBGNFS010000001.1"/>
</dbReference>
<dbReference type="STRING" id="1862672.BO225_09570"/>
<dbReference type="PROSITE" id="PS50893">
    <property type="entry name" value="ABC_TRANSPORTER_2"/>
    <property type="match status" value="1"/>
</dbReference>
<organism evidence="12 13">
    <name type="scientific">Dubosiella newyorkensis</name>
    <dbReference type="NCBI Taxonomy" id="1862672"/>
    <lineage>
        <taxon>Bacteria</taxon>
        <taxon>Bacillati</taxon>
        <taxon>Bacillota</taxon>
        <taxon>Erysipelotrichia</taxon>
        <taxon>Erysipelotrichales</taxon>
        <taxon>Erysipelotrichaceae</taxon>
        <taxon>Dubosiella</taxon>
    </lineage>
</organism>
<comment type="similarity">
    <text evidence="9">Belongs to the ABC transporter superfamily. Macrolide exporter (TC 3.A.1.122) family.</text>
</comment>
<evidence type="ECO:0000256" key="2">
    <source>
        <dbReference type="ARBA" id="ARBA00022448"/>
    </source>
</evidence>
<keyword evidence="13" id="KW-1185">Reference proteome</keyword>
<dbReference type="GO" id="GO:0022857">
    <property type="term" value="F:transmembrane transporter activity"/>
    <property type="evidence" value="ECO:0007669"/>
    <property type="project" value="UniProtKB-ARBA"/>
</dbReference>
<feature type="transmembrane region" description="Helical" evidence="10">
    <location>
        <begin position="263"/>
        <end position="282"/>
    </location>
</feature>
<evidence type="ECO:0000256" key="10">
    <source>
        <dbReference type="SAM" id="Phobius"/>
    </source>
</evidence>